<evidence type="ECO:0000313" key="6">
    <source>
        <dbReference type="EMBL" id="ACL45047.1"/>
    </source>
</evidence>
<dbReference type="MEROPS" id="S01.482"/>
<organism evidence="6">
    <name type="scientific">Cyanothece sp. (strain PCC 7425 / ATCC 29141)</name>
    <dbReference type="NCBI Taxonomy" id="395961"/>
    <lineage>
        <taxon>Bacteria</taxon>
        <taxon>Bacillati</taxon>
        <taxon>Cyanobacteriota</taxon>
        <taxon>Cyanophyceae</taxon>
        <taxon>Gomontiellales</taxon>
        <taxon>Cyanothecaceae</taxon>
        <taxon>Cyanothece</taxon>
    </lineage>
</organism>
<reference evidence="6" key="1">
    <citation type="submission" date="2009-01" db="EMBL/GenBank/DDBJ databases">
        <title>Complete sequence of chromosome Cyanothece sp. PCC 7425.</title>
        <authorList>
            <consortium name="US DOE Joint Genome Institute"/>
            <person name="Lucas S."/>
            <person name="Copeland A."/>
            <person name="Lapidus A."/>
            <person name="Glavina del Rio T."/>
            <person name="Dalin E."/>
            <person name="Tice H."/>
            <person name="Bruce D."/>
            <person name="Goodwin L."/>
            <person name="Pitluck S."/>
            <person name="Sims D."/>
            <person name="Meineke L."/>
            <person name="Brettin T."/>
            <person name="Detter J.C."/>
            <person name="Han C."/>
            <person name="Larimer F."/>
            <person name="Land M."/>
            <person name="Hauser L."/>
            <person name="Kyrpides N."/>
            <person name="Ovchinnikova G."/>
            <person name="Liberton M."/>
            <person name="Stoeckel J."/>
            <person name="Banerjee A."/>
            <person name="Singh A."/>
            <person name="Page L."/>
            <person name="Sato H."/>
            <person name="Zhao L."/>
            <person name="Sherman L."/>
            <person name="Pakrasi H."/>
            <person name="Richardson P."/>
        </authorList>
    </citation>
    <scope>NUCLEOTIDE SEQUENCE</scope>
    <source>
        <strain evidence="6">PCC 7425</strain>
    </source>
</reference>
<dbReference type="SMART" id="SM00228">
    <property type="entry name" value="PDZ"/>
    <property type="match status" value="1"/>
</dbReference>
<dbReference type="GO" id="GO:0006508">
    <property type="term" value="P:proteolysis"/>
    <property type="evidence" value="ECO:0007669"/>
    <property type="project" value="UniProtKB-KW"/>
</dbReference>
<dbReference type="PROSITE" id="PS51257">
    <property type="entry name" value="PROKAR_LIPOPROTEIN"/>
    <property type="match status" value="1"/>
</dbReference>
<dbReference type="InterPro" id="IPR001940">
    <property type="entry name" value="Peptidase_S1C"/>
</dbReference>
<dbReference type="PROSITE" id="PS50106">
    <property type="entry name" value="PDZ"/>
    <property type="match status" value="1"/>
</dbReference>
<dbReference type="STRING" id="395961.Cyan7425_2700"/>
<dbReference type="Pfam" id="PF13365">
    <property type="entry name" value="Trypsin_2"/>
    <property type="match status" value="1"/>
</dbReference>
<dbReference type="AlphaFoldDB" id="B8HJU4"/>
<accession>B8HJU4</accession>
<feature type="domain" description="PDZ" evidence="5">
    <location>
        <begin position="290"/>
        <end position="343"/>
    </location>
</feature>
<keyword evidence="4" id="KW-0732">Signal</keyword>
<dbReference type="SUPFAM" id="SSF50156">
    <property type="entry name" value="PDZ domain-like"/>
    <property type="match status" value="1"/>
</dbReference>
<evidence type="ECO:0000256" key="3">
    <source>
        <dbReference type="ARBA" id="ARBA00022801"/>
    </source>
</evidence>
<evidence type="ECO:0000259" key="5">
    <source>
        <dbReference type="PROSITE" id="PS50106"/>
    </source>
</evidence>
<dbReference type="eggNOG" id="COG0265">
    <property type="taxonomic scope" value="Bacteria"/>
</dbReference>
<dbReference type="KEGG" id="cyn:Cyan7425_2700"/>
<feature type="signal peptide" evidence="4">
    <location>
        <begin position="1"/>
        <end position="23"/>
    </location>
</feature>
<sequence length="387" mass="40242">MKSLSRPFLTYLSLFFASSIVVGCNFPPVTGDRDRPASPVGVSPSPSLPSVGAGPNYVAQVVQQVGPTVVRVDSTRRIEQPLFQDPLFGRFDGGQTPSRERVQRGTGSGVITDANGLILTNAHVVANADAVSVVLKDGRRLEGQVVGADPITDIAVVKVKTTNLPVAKLGNSDNLVPGQAAIAIGNPLGLSNTVTEGIISATGRSASEVGAPAERVEFIQTDAAINPGNSGGPLLNAQGEVIGINTAIIQGAQGLGFAVPINTARRAAEQLVAKGRVDHPYIGVRLADLDSALQAEINRSDLGFTVNQQDGVVILSVAPGSPASRAGMRPGDVIESINGQVIQRARQVQQALESSGLGQPLPIIVSRNGQNQTLRVRPQQLPSPQRS</sequence>
<dbReference type="GO" id="GO:0004252">
    <property type="term" value="F:serine-type endopeptidase activity"/>
    <property type="evidence" value="ECO:0007669"/>
    <property type="project" value="InterPro"/>
</dbReference>
<dbReference type="InterPro" id="IPR043504">
    <property type="entry name" value="Peptidase_S1_PA_chymotrypsin"/>
</dbReference>
<dbReference type="Pfam" id="PF13180">
    <property type="entry name" value="PDZ_2"/>
    <property type="match status" value="1"/>
</dbReference>
<dbReference type="Gene3D" id="2.40.10.10">
    <property type="entry name" value="Trypsin-like serine proteases"/>
    <property type="match status" value="2"/>
</dbReference>
<dbReference type="PANTHER" id="PTHR22939">
    <property type="entry name" value="SERINE PROTEASE FAMILY S1C HTRA-RELATED"/>
    <property type="match status" value="1"/>
</dbReference>
<dbReference type="InterPro" id="IPR009003">
    <property type="entry name" value="Peptidase_S1_PA"/>
</dbReference>
<gene>
    <name evidence="6" type="ordered locus">Cyan7425_2700</name>
</gene>
<dbReference type="EMBL" id="CP001344">
    <property type="protein sequence ID" value="ACL45047.1"/>
    <property type="molecule type" value="Genomic_DNA"/>
</dbReference>
<dbReference type="SUPFAM" id="SSF50494">
    <property type="entry name" value="Trypsin-like serine proteases"/>
    <property type="match status" value="1"/>
</dbReference>
<evidence type="ECO:0000256" key="2">
    <source>
        <dbReference type="ARBA" id="ARBA00022670"/>
    </source>
</evidence>
<evidence type="ECO:0000256" key="4">
    <source>
        <dbReference type="SAM" id="SignalP"/>
    </source>
</evidence>
<evidence type="ECO:0000256" key="1">
    <source>
        <dbReference type="ARBA" id="ARBA00010541"/>
    </source>
</evidence>
<dbReference type="PANTHER" id="PTHR22939:SF129">
    <property type="entry name" value="SERINE PROTEASE HTRA2, MITOCHONDRIAL"/>
    <property type="match status" value="1"/>
</dbReference>
<dbReference type="OrthoDB" id="495674at2"/>
<dbReference type="NCBIfam" id="NF041521">
    <property type="entry name" value="HhoA_HhoB_HtrA"/>
    <property type="match status" value="1"/>
</dbReference>
<feature type="chain" id="PRO_5002870982" evidence="4">
    <location>
        <begin position="24"/>
        <end position="387"/>
    </location>
</feature>
<dbReference type="PRINTS" id="PR00834">
    <property type="entry name" value="PROTEASES2C"/>
</dbReference>
<dbReference type="Gene3D" id="2.30.42.10">
    <property type="match status" value="1"/>
</dbReference>
<dbReference type="InterPro" id="IPR001478">
    <property type="entry name" value="PDZ"/>
</dbReference>
<comment type="similarity">
    <text evidence="1">Belongs to the peptidase S1C family.</text>
</comment>
<dbReference type="InterPro" id="IPR048172">
    <property type="entry name" value="HhoA_HhoB_HtrA-like"/>
</dbReference>
<protein>
    <submittedName>
        <fullName evidence="6">Peptidase S1 and S6 chymotrypsin/Hap</fullName>
    </submittedName>
</protein>
<dbReference type="HOGENOM" id="CLU_020120_1_2_3"/>
<keyword evidence="3" id="KW-0378">Hydrolase</keyword>
<dbReference type="InterPro" id="IPR036034">
    <property type="entry name" value="PDZ_sf"/>
</dbReference>
<keyword evidence="2" id="KW-0645">Protease</keyword>
<proteinExistence type="inferred from homology"/>
<name>B8HJU4_CYAP4</name>